<dbReference type="Gene3D" id="3.40.50.150">
    <property type="entry name" value="Vaccinia Virus protein VP39"/>
    <property type="match status" value="1"/>
</dbReference>
<dbReference type="CDD" id="cd02440">
    <property type="entry name" value="AdoMet_MTases"/>
    <property type="match status" value="1"/>
</dbReference>
<keyword evidence="4" id="KW-1185">Reference proteome</keyword>
<dbReference type="Pfam" id="PF13649">
    <property type="entry name" value="Methyltransf_25"/>
    <property type="match status" value="1"/>
</dbReference>
<reference evidence="3 4" key="1">
    <citation type="submission" date="2018-09" db="EMBL/GenBank/DDBJ databases">
        <title>Genomic Encyclopedia of Archaeal and Bacterial Type Strains, Phase II (KMG-II): from individual species to whole genera.</title>
        <authorList>
            <person name="Goeker M."/>
        </authorList>
    </citation>
    <scope>NUCLEOTIDE SEQUENCE [LARGE SCALE GENOMIC DNA]</scope>
    <source>
        <strain evidence="3 4">DSM 21950</strain>
    </source>
</reference>
<keyword evidence="1 3" id="KW-0808">Transferase</keyword>
<dbReference type="OrthoDB" id="9804312at2"/>
<dbReference type="GO" id="GO:0008168">
    <property type="term" value="F:methyltransferase activity"/>
    <property type="evidence" value="ECO:0007669"/>
    <property type="project" value="UniProtKB-KW"/>
</dbReference>
<dbReference type="PANTHER" id="PTHR43861">
    <property type="entry name" value="TRANS-ACONITATE 2-METHYLTRANSFERASE-RELATED"/>
    <property type="match status" value="1"/>
</dbReference>
<proteinExistence type="predicted"/>
<name>A0A419WTG6_9BACT</name>
<dbReference type="RefSeq" id="WP_120241263.1">
    <property type="nucleotide sequence ID" value="NZ_RAPQ01000011.1"/>
</dbReference>
<dbReference type="GO" id="GO:0032259">
    <property type="term" value="P:methylation"/>
    <property type="evidence" value="ECO:0007669"/>
    <property type="project" value="UniProtKB-KW"/>
</dbReference>
<feature type="domain" description="Methyltransferase" evidence="2">
    <location>
        <begin position="40"/>
        <end position="131"/>
    </location>
</feature>
<dbReference type="InterPro" id="IPR029063">
    <property type="entry name" value="SAM-dependent_MTases_sf"/>
</dbReference>
<protein>
    <submittedName>
        <fullName evidence="3">Methyltransferase family protein</fullName>
    </submittedName>
</protein>
<dbReference type="EMBL" id="RAPQ01000011">
    <property type="protein sequence ID" value="RKD98688.1"/>
    <property type="molecule type" value="Genomic_DNA"/>
</dbReference>
<gene>
    <name evidence="3" type="ORF">BXY64_3549</name>
</gene>
<dbReference type="SUPFAM" id="SSF53335">
    <property type="entry name" value="S-adenosyl-L-methionine-dependent methyltransferases"/>
    <property type="match status" value="1"/>
</dbReference>
<dbReference type="AlphaFoldDB" id="A0A419WTG6"/>
<evidence type="ECO:0000256" key="1">
    <source>
        <dbReference type="ARBA" id="ARBA00022679"/>
    </source>
</evidence>
<comment type="caution">
    <text evidence="3">The sequence shown here is derived from an EMBL/GenBank/DDBJ whole genome shotgun (WGS) entry which is preliminary data.</text>
</comment>
<dbReference type="InterPro" id="IPR041698">
    <property type="entry name" value="Methyltransf_25"/>
</dbReference>
<keyword evidence="3" id="KW-0489">Methyltransferase</keyword>
<evidence type="ECO:0000313" key="3">
    <source>
        <dbReference type="EMBL" id="RKD98688.1"/>
    </source>
</evidence>
<sequence length="208" mass="24090">MNRKDIYKGIPFDKIPWKRETPPDILINTMSLAPLSSHLLDLGCGLGHYAAYFAQKGYKISGIDISHTAIKYAKQLFETKKLKGDFYGLDLCKPTNIALPPIKLAYEFEVLHHIYPEYRERYVQNVCKLLSEKSYYLSISFSEKDQNFGGKGKYRKTPIGTELYFSSVKEVQDLMSKYFRILEIKEIELEGKPIPHQAVFCLMQKVKF</sequence>
<evidence type="ECO:0000313" key="4">
    <source>
        <dbReference type="Proteomes" id="UP000284531"/>
    </source>
</evidence>
<evidence type="ECO:0000259" key="2">
    <source>
        <dbReference type="Pfam" id="PF13649"/>
    </source>
</evidence>
<organism evidence="3 4">
    <name type="scientific">Marinifilum flexuosum</name>
    <dbReference type="NCBI Taxonomy" id="1117708"/>
    <lineage>
        <taxon>Bacteria</taxon>
        <taxon>Pseudomonadati</taxon>
        <taxon>Bacteroidota</taxon>
        <taxon>Bacteroidia</taxon>
        <taxon>Marinilabiliales</taxon>
        <taxon>Marinifilaceae</taxon>
    </lineage>
</organism>
<accession>A0A419WTG6</accession>
<dbReference type="Proteomes" id="UP000284531">
    <property type="component" value="Unassembled WGS sequence"/>
</dbReference>